<feature type="signal peptide" evidence="2">
    <location>
        <begin position="1"/>
        <end position="21"/>
    </location>
</feature>
<dbReference type="InterPro" id="IPR011935">
    <property type="entry name" value="CHP02231"/>
</dbReference>
<evidence type="ECO:0000313" key="4">
    <source>
        <dbReference type="EMBL" id="MBB6483474.1"/>
    </source>
</evidence>
<dbReference type="Proteomes" id="UP000565576">
    <property type="component" value="Unassembled WGS sequence"/>
</dbReference>
<keyword evidence="2" id="KW-0732">Signal</keyword>
<dbReference type="Pfam" id="PF13598">
    <property type="entry name" value="DUF4139"/>
    <property type="match status" value="1"/>
</dbReference>
<proteinExistence type="predicted"/>
<dbReference type="PANTHER" id="PTHR31005:SF8">
    <property type="entry name" value="DUF4139 DOMAIN-CONTAINING PROTEIN"/>
    <property type="match status" value="1"/>
</dbReference>
<evidence type="ECO:0000256" key="1">
    <source>
        <dbReference type="SAM" id="Coils"/>
    </source>
</evidence>
<dbReference type="EMBL" id="JACHBG010000001">
    <property type="protein sequence ID" value="MBB6483474.1"/>
    <property type="molecule type" value="Genomic_DNA"/>
</dbReference>
<dbReference type="RefSeq" id="WP_184701872.1">
    <property type="nucleotide sequence ID" value="NZ_JACHBG010000001.1"/>
</dbReference>
<evidence type="ECO:0000259" key="3">
    <source>
        <dbReference type="Pfam" id="PF13598"/>
    </source>
</evidence>
<protein>
    <recommendedName>
        <fullName evidence="3">DUF4139 domain-containing protein</fullName>
    </recommendedName>
</protein>
<accession>A0A7X0MAH1</accession>
<organism evidence="4 5">
    <name type="scientific">Rhizobium lusitanum</name>
    <dbReference type="NCBI Taxonomy" id="293958"/>
    <lineage>
        <taxon>Bacteria</taxon>
        <taxon>Pseudomonadati</taxon>
        <taxon>Pseudomonadota</taxon>
        <taxon>Alphaproteobacteria</taxon>
        <taxon>Hyphomicrobiales</taxon>
        <taxon>Rhizobiaceae</taxon>
        <taxon>Rhizobium/Agrobacterium group</taxon>
        <taxon>Rhizobium</taxon>
    </lineage>
</organism>
<feature type="chain" id="PRO_5031473652" description="DUF4139 domain-containing protein" evidence="2">
    <location>
        <begin position="22"/>
        <end position="666"/>
    </location>
</feature>
<gene>
    <name evidence="4" type="ORF">GGD46_000717</name>
</gene>
<dbReference type="InterPro" id="IPR037291">
    <property type="entry name" value="DUF4139"/>
</dbReference>
<feature type="domain" description="DUF4139" evidence="3">
    <location>
        <begin position="211"/>
        <end position="503"/>
    </location>
</feature>
<evidence type="ECO:0000313" key="5">
    <source>
        <dbReference type="Proteomes" id="UP000565576"/>
    </source>
</evidence>
<feature type="coiled-coil region" evidence="1">
    <location>
        <begin position="579"/>
        <end position="651"/>
    </location>
</feature>
<dbReference type="PANTHER" id="PTHR31005">
    <property type="entry name" value="DUF4139 DOMAIN-CONTAINING PROTEIN"/>
    <property type="match status" value="1"/>
</dbReference>
<name>A0A7X0MAH1_9HYPH</name>
<comment type="caution">
    <text evidence="4">The sequence shown here is derived from an EMBL/GenBank/DDBJ whole genome shotgun (WGS) entry which is preliminary data.</text>
</comment>
<evidence type="ECO:0000256" key="2">
    <source>
        <dbReference type="SAM" id="SignalP"/>
    </source>
</evidence>
<sequence length="666" mass="71206">MLKQVTAILLLGASFPAISLAADNGAIRSITLSSGGLAQVSRSADVNSDGVIRIEVPLDQVDDILKSLVVNGSVGSVAGMALAGPQPLQETFKGLPFSLEALSSVPSLLTSMQGAKVSVTSDGKTVEGSVLGIEARKVDEKATAYLLTVIDKNGAVETLLLGEDASVRFDDPDTRAKLAKATAAIARGKNDRTRAIDIRVNGAKNSGDIGLTYVVPSPIWKTAYKVVIDGKDKARLQAWTVLENASGEDWKGIKLTLTSAEPVTLRQGLHQLYWRERQEVPVNTASNNVLAPDSGDLSNRRRLASSMEMPAPAAGAMYAAKRVADAPTVAADELARPAEPMQVAAGTPTAATESDISATFELPGKYDLANGDTLSVPIMDADVEADMVDMYRAGSSVRNPIAAVMLKNTTGVSMPAGILTLYDSKAGYIGDSQLSALPTGDTRLASFATDRKVSISEQQTPKEEIASLKVADGVMNATVKYRQTTTYTVSGALDGERTVIIEHPIRDGWSFSSAESFGKTATHQRLKAVVPAGAEKVLTAVDEQLQSNSYALVDVEPDMLLGWSASTNDKALTDKLTELADARKRQVTVQNELASLDSEIEKTVNEQERIRRNLGAVPDKSDLQKRYLKALADSEDQIASMNERRDTVQQESDRRGDRVTEIIRTF</sequence>
<keyword evidence="1" id="KW-0175">Coiled coil</keyword>
<reference evidence="4 5" key="1">
    <citation type="submission" date="2020-08" db="EMBL/GenBank/DDBJ databases">
        <title>Genomic Encyclopedia of Type Strains, Phase IV (KMG-V): Genome sequencing to study the core and pangenomes of soil and plant-associated prokaryotes.</title>
        <authorList>
            <person name="Whitman W."/>
        </authorList>
    </citation>
    <scope>NUCLEOTIDE SEQUENCE [LARGE SCALE GENOMIC DNA]</scope>
    <source>
        <strain evidence="4 5">SEMIA 4060</strain>
    </source>
</reference>
<dbReference type="AlphaFoldDB" id="A0A7X0MAH1"/>